<dbReference type="Proteomes" id="UP000284119">
    <property type="component" value="Unassembled WGS sequence"/>
</dbReference>
<proteinExistence type="predicted"/>
<dbReference type="NCBIfam" id="NF007971">
    <property type="entry name" value="PRK10695.1"/>
    <property type="match status" value="1"/>
</dbReference>
<sequence>MRNGLKKSVQVILSIVVILVLLMWVLWKTVPRWLPSVAGHWLPEGTQLVLKGSPHWSNGTLQLPGLRYVAGDCTLADAKDARLSNASGRWALDLDTLTVDTACLSKLPSGENPSAALSLADIQKMIPAGRVNIAHFSVTPWQRYAGKLHLDNTDGVQHLSFTGESLTLDAILEGNRTLAIHTFSLTPPGSEQPITLSGKLLLPATFDRLPESGELHAEMQTAQVPNPLDIQLSWQATQGVLTLTEKGSEQPLAMLPWKLNGQSLQIAQGQWRWPYAAQPLAGGVNITLSDWTKTFDQTDITARLNVLTQGHNGKANVVLTMGPGRIGLLDSNLDFRLTGQANLQATSLSASLPGVLSGSVLNPTLALKSGSLLRAWGKPMTSLTITDARWPLAGVKVSAQGVSGPLQAILKARHSYWGKFDLHLNGKAQAFWPDAGRWDFNYWGNGHLPPLSGRWDMSGKGQWHENVISVNSLSTGFARLHYGIVDVEAPRLTLEQPFVWQRPVPERFKKQYPDLPTVFKGDIKLVAKKIAFDNGGYLPPATLTLQLSGDTPSHFNMRGSLDAKPIGPIRLTGRWDGERLRGEGWWPKQQLTAFQTLLTPDFNIRLREGSFYAQSAFSAARGQGFIAGGHWVVKNGGMWLKDGDLSGLDFSLPYRLKDAVWQLGVKQPVTLRIGEVNNLITMNNITADLQGHYPWSESQPLTLSNLGVDALRGHLSLSALRMPQHDAAVLKLEKINLSELFTALKPKQLAMSGLIYGELPLYVDNPKWIIHNGWIKNDGGLTLRLDQQFADAMASGNFANGLVIGLLRYLEISRSEAQVSLDNLGELTMAAKVDGVNYTDNSRGGDKEKREIVLNYSHQENIYQLWRSLRFGDNLQEWLQQQIALPANSLSKSPAAIGQKEEKTLRKEQ</sequence>
<dbReference type="RefSeq" id="WP_112167982.1">
    <property type="nucleotide sequence ID" value="NZ_JBFUVM010000001.1"/>
</dbReference>
<gene>
    <name evidence="2" type="ORF">D5396_13950</name>
</gene>
<reference evidence="2 3" key="1">
    <citation type="submission" date="2018-09" db="EMBL/GenBank/DDBJ databases">
        <authorList>
            <person name="Le Fleche-Mateos A."/>
        </authorList>
    </citation>
    <scope>NUCLEOTIDE SEQUENCE [LARGE SCALE GENOMIC DNA]</scope>
    <source>
        <strain evidence="2 3">DSM 30078</strain>
    </source>
</reference>
<dbReference type="Pfam" id="PF11739">
    <property type="entry name" value="YdbH-like"/>
    <property type="match status" value="1"/>
</dbReference>
<keyword evidence="1" id="KW-0472">Membrane</keyword>
<keyword evidence="1" id="KW-1133">Transmembrane helix</keyword>
<dbReference type="InterPro" id="IPR021730">
    <property type="entry name" value="YdbH"/>
</dbReference>
<accession>A0ABX9NZ22</accession>
<comment type="caution">
    <text evidence="2">The sequence shown here is derived from an EMBL/GenBank/DDBJ whole genome shotgun (WGS) entry which is preliminary data.</text>
</comment>
<evidence type="ECO:0000313" key="3">
    <source>
        <dbReference type="Proteomes" id="UP000284119"/>
    </source>
</evidence>
<keyword evidence="1" id="KW-0812">Transmembrane</keyword>
<evidence type="ECO:0000313" key="2">
    <source>
        <dbReference type="EMBL" id="RJT12244.1"/>
    </source>
</evidence>
<organism evidence="2 3">
    <name type="scientific">Rahnella inusitata</name>
    <dbReference type="NCBI Taxonomy" id="58169"/>
    <lineage>
        <taxon>Bacteria</taxon>
        <taxon>Pseudomonadati</taxon>
        <taxon>Pseudomonadota</taxon>
        <taxon>Gammaproteobacteria</taxon>
        <taxon>Enterobacterales</taxon>
        <taxon>Yersiniaceae</taxon>
        <taxon>Rahnella</taxon>
    </lineage>
</organism>
<name>A0ABX9NZ22_9GAMM</name>
<protein>
    <submittedName>
        <fullName evidence="2">YdbH family protein</fullName>
    </submittedName>
</protein>
<evidence type="ECO:0000256" key="1">
    <source>
        <dbReference type="SAM" id="Phobius"/>
    </source>
</evidence>
<keyword evidence="3" id="KW-1185">Reference proteome</keyword>
<dbReference type="EMBL" id="RAHG01000006">
    <property type="protein sequence ID" value="RJT12244.1"/>
    <property type="molecule type" value="Genomic_DNA"/>
</dbReference>
<feature type="transmembrane region" description="Helical" evidence="1">
    <location>
        <begin position="9"/>
        <end position="27"/>
    </location>
</feature>